<dbReference type="AlphaFoldDB" id="A0A840YT04"/>
<organism evidence="1 2">
    <name type="scientific">Sphingomonas xinjiangensis</name>
    <dbReference type="NCBI Taxonomy" id="643568"/>
    <lineage>
        <taxon>Bacteria</taxon>
        <taxon>Pseudomonadati</taxon>
        <taxon>Pseudomonadota</taxon>
        <taxon>Alphaproteobacteria</taxon>
        <taxon>Sphingomonadales</taxon>
        <taxon>Sphingomonadaceae</taxon>
        <taxon>Sphingomonas</taxon>
    </lineage>
</organism>
<comment type="caution">
    <text evidence="1">The sequence shown here is derived from an EMBL/GenBank/DDBJ whole genome shotgun (WGS) entry which is preliminary data.</text>
</comment>
<dbReference type="Proteomes" id="UP000527143">
    <property type="component" value="Unassembled WGS sequence"/>
</dbReference>
<proteinExistence type="predicted"/>
<dbReference type="EMBL" id="JACIJF010000026">
    <property type="protein sequence ID" value="MBB5712787.1"/>
    <property type="molecule type" value="Genomic_DNA"/>
</dbReference>
<keyword evidence="2" id="KW-1185">Reference proteome</keyword>
<accession>A0A840YT04</accession>
<dbReference type="RefSeq" id="WP_184091583.1">
    <property type="nucleotide sequence ID" value="NZ_JACIJF010000026.1"/>
</dbReference>
<evidence type="ECO:0000313" key="2">
    <source>
        <dbReference type="Proteomes" id="UP000527143"/>
    </source>
</evidence>
<name>A0A840YT04_9SPHN</name>
<dbReference type="InterPro" id="IPR058702">
    <property type="entry name" value="MafI2-like"/>
</dbReference>
<dbReference type="Pfam" id="PF26541">
    <property type="entry name" value="MafI2"/>
    <property type="match status" value="1"/>
</dbReference>
<sequence>MSMTPVAADLRLSAQRALLGAIYPDVRMVKVRRDGSRITFTAICDKPFSDDALDALTTAASEIAADFPDCDVDEIIAGSSDPLPQEDVLTEGWLFQRAETDEQHSKGQ</sequence>
<gene>
    <name evidence="1" type="ORF">FHT02_004048</name>
</gene>
<reference evidence="1 2" key="1">
    <citation type="submission" date="2020-08" db="EMBL/GenBank/DDBJ databases">
        <title>Genomic Encyclopedia of Type Strains, Phase IV (KMG-IV): sequencing the most valuable type-strain genomes for metagenomic binning, comparative biology and taxonomic classification.</title>
        <authorList>
            <person name="Goeker M."/>
        </authorList>
    </citation>
    <scope>NUCLEOTIDE SEQUENCE [LARGE SCALE GENOMIC DNA]</scope>
    <source>
        <strain evidence="1 2">DSM 26736</strain>
    </source>
</reference>
<protein>
    <submittedName>
        <fullName evidence="1">Uncharacterized protein</fullName>
    </submittedName>
</protein>
<evidence type="ECO:0000313" key="1">
    <source>
        <dbReference type="EMBL" id="MBB5712787.1"/>
    </source>
</evidence>